<dbReference type="Proteomes" id="UP000193467">
    <property type="component" value="Unassembled WGS sequence"/>
</dbReference>
<feature type="transmembrane region" description="Helical" evidence="2">
    <location>
        <begin position="16"/>
        <end position="36"/>
    </location>
</feature>
<feature type="transmembrane region" description="Helical" evidence="2">
    <location>
        <begin position="238"/>
        <end position="260"/>
    </location>
</feature>
<evidence type="ECO:0000313" key="4">
    <source>
        <dbReference type="Proteomes" id="UP000193467"/>
    </source>
</evidence>
<comment type="caution">
    <text evidence="3">The sequence shown here is derived from an EMBL/GenBank/DDBJ whole genome shotgun (WGS) entry which is preliminary data.</text>
</comment>
<keyword evidence="2" id="KW-1133">Transmembrane helix</keyword>
<gene>
    <name evidence="3" type="ORF">BCR35DRAFT_306050</name>
</gene>
<name>A0A1Y2EZ22_9BASI</name>
<organism evidence="3 4">
    <name type="scientific">Leucosporidium creatinivorum</name>
    <dbReference type="NCBI Taxonomy" id="106004"/>
    <lineage>
        <taxon>Eukaryota</taxon>
        <taxon>Fungi</taxon>
        <taxon>Dikarya</taxon>
        <taxon>Basidiomycota</taxon>
        <taxon>Pucciniomycotina</taxon>
        <taxon>Microbotryomycetes</taxon>
        <taxon>Leucosporidiales</taxon>
        <taxon>Leucosporidium</taxon>
    </lineage>
</organism>
<feature type="transmembrane region" description="Helical" evidence="2">
    <location>
        <begin position="91"/>
        <end position="111"/>
    </location>
</feature>
<feature type="compositionally biased region" description="Low complexity" evidence="1">
    <location>
        <begin position="263"/>
        <end position="272"/>
    </location>
</feature>
<dbReference type="InParanoid" id="A0A1Y2EZ22"/>
<feature type="region of interest" description="Disordered" evidence="1">
    <location>
        <begin position="263"/>
        <end position="294"/>
    </location>
</feature>
<dbReference type="EMBL" id="MCGR01000036">
    <property type="protein sequence ID" value="ORY75985.1"/>
    <property type="molecule type" value="Genomic_DNA"/>
</dbReference>
<accession>A0A1Y2EZ22</accession>
<reference evidence="3 4" key="1">
    <citation type="submission" date="2016-07" db="EMBL/GenBank/DDBJ databases">
        <title>Pervasive Adenine N6-methylation of Active Genes in Fungi.</title>
        <authorList>
            <consortium name="DOE Joint Genome Institute"/>
            <person name="Mondo S.J."/>
            <person name="Dannebaum R.O."/>
            <person name="Kuo R.C."/>
            <person name="Labutti K."/>
            <person name="Haridas S."/>
            <person name="Kuo A."/>
            <person name="Salamov A."/>
            <person name="Ahrendt S.R."/>
            <person name="Lipzen A."/>
            <person name="Sullivan W."/>
            <person name="Andreopoulos W.B."/>
            <person name="Clum A."/>
            <person name="Lindquist E."/>
            <person name="Daum C."/>
            <person name="Ramamoorthy G.K."/>
            <person name="Gryganskyi A."/>
            <person name="Culley D."/>
            <person name="Magnuson J.K."/>
            <person name="James T.Y."/>
            <person name="O'Malley M.A."/>
            <person name="Stajich J.E."/>
            <person name="Spatafora J.W."/>
            <person name="Visel A."/>
            <person name="Grigoriev I.V."/>
        </authorList>
    </citation>
    <scope>NUCLEOTIDE SEQUENCE [LARGE SCALE GENOMIC DNA]</scope>
    <source>
        <strain evidence="3 4">62-1032</strain>
    </source>
</reference>
<keyword evidence="4" id="KW-1185">Reference proteome</keyword>
<evidence type="ECO:0000313" key="3">
    <source>
        <dbReference type="EMBL" id="ORY75985.1"/>
    </source>
</evidence>
<evidence type="ECO:0000256" key="1">
    <source>
        <dbReference type="SAM" id="MobiDB-lite"/>
    </source>
</evidence>
<feature type="compositionally biased region" description="Acidic residues" evidence="1">
    <location>
        <begin position="342"/>
        <end position="351"/>
    </location>
</feature>
<dbReference type="AlphaFoldDB" id="A0A1Y2EZ22"/>
<feature type="transmembrane region" description="Helical" evidence="2">
    <location>
        <begin position="131"/>
        <end position="150"/>
    </location>
</feature>
<dbReference type="OrthoDB" id="3210850at2759"/>
<evidence type="ECO:0000256" key="2">
    <source>
        <dbReference type="SAM" id="Phobius"/>
    </source>
</evidence>
<dbReference type="PANTHER" id="PTHR38848:SF3">
    <property type="entry name" value="G-PROTEIN COUPLED RECEPTORS FAMILY 3 PROFILE DOMAIN-CONTAINING PROTEIN"/>
    <property type="match status" value="1"/>
</dbReference>
<keyword evidence="2" id="KW-0472">Membrane</keyword>
<keyword evidence="2" id="KW-0812">Transmembrane</keyword>
<protein>
    <submittedName>
        <fullName evidence="3">Uncharacterized protein</fullName>
    </submittedName>
</protein>
<feature type="region of interest" description="Disordered" evidence="1">
    <location>
        <begin position="313"/>
        <end position="379"/>
    </location>
</feature>
<feature type="transmembrane region" description="Helical" evidence="2">
    <location>
        <begin position="207"/>
        <end position="232"/>
    </location>
</feature>
<feature type="transmembrane region" description="Helical" evidence="2">
    <location>
        <begin position="56"/>
        <end position="79"/>
    </location>
</feature>
<dbReference type="PANTHER" id="PTHR38848">
    <property type="entry name" value="G-PROTEIN COUPLED RECEPTORS FAMILY 3 PROFILE DOMAIN-CONTAINING PROTEIN"/>
    <property type="match status" value="1"/>
</dbReference>
<sequence length="379" mass="41800">MDSMAPHASQVYSQPFWRPITGAMQLLSLMLITSMFTHRLPPWKMEAWRALTLPRWAILALLADSLLFVFAGALYTLGIGTSLNGATCSSAIWFCIVLYASCKVLITFFLVERVHIVHGQEEPRRHKNKIYLFNCILIAAWAGIFAWLVAQQKTEIRPSDGECRFFIAPGASAAGGILDVVIISYLSLLFAIPLYRGRWVNAEIRRLAVKSLCAAVISMASSTTNLMIIAFTGHGFQLSWLCFVICTTDCLINATVLFLITSSDSSTSSNPSRPLTDPSLAHPSQQTSSRRRSVGPISMTVEAFTISELLEDDEPERRSRRRRAPTLGGVVEEDIKEKGLLEDDGADEDDPASWRGDAQRLSPTLSVVELEQGAGAEMV</sequence>
<proteinExistence type="predicted"/>
<feature type="transmembrane region" description="Helical" evidence="2">
    <location>
        <begin position="170"/>
        <end position="195"/>
    </location>
</feature>